<keyword evidence="3 4" id="KW-0808">Transferase</keyword>
<dbReference type="PANTHER" id="PTHR11926:SF1494">
    <property type="entry name" value="FLAVONOL 3-O-GLUCOSYLTRANSFERASE UGT76E12-RELATED"/>
    <property type="match status" value="1"/>
</dbReference>
<dbReference type="PROSITE" id="PS00375">
    <property type="entry name" value="UDPGT"/>
    <property type="match status" value="1"/>
</dbReference>
<dbReference type="AlphaFoldDB" id="A0A7N1AA03"/>
<dbReference type="InterPro" id="IPR002213">
    <property type="entry name" value="UDP_glucos_trans"/>
</dbReference>
<dbReference type="OMA" id="FMEVAPQ"/>
<evidence type="ECO:0000256" key="5">
    <source>
        <dbReference type="RuleBase" id="RU362057"/>
    </source>
</evidence>
<reference evidence="6" key="1">
    <citation type="submission" date="2021-01" db="UniProtKB">
        <authorList>
            <consortium name="EnsemblPlants"/>
        </authorList>
    </citation>
    <scope>IDENTIFICATION</scope>
</reference>
<dbReference type="SUPFAM" id="SSF53756">
    <property type="entry name" value="UDP-Glycosyltransferase/glycogen phosphorylase"/>
    <property type="match status" value="1"/>
</dbReference>
<dbReference type="Proteomes" id="UP000594263">
    <property type="component" value="Unplaced"/>
</dbReference>
<evidence type="ECO:0000256" key="3">
    <source>
        <dbReference type="ARBA" id="ARBA00022679"/>
    </source>
</evidence>
<dbReference type="GO" id="GO:0080044">
    <property type="term" value="F:quercetin 7-O-glucosyltransferase activity"/>
    <property type="evidence" value="ECO:0007669"/>
    <property type="project" value="TreeGrafter"/>
</dbReference>
<sequence>MSRPQQMTKAVSPPHVAVLAFPYGTHAAPLISIIRHLAALAPEIHFSFLNTADSNAALFTSSVKTPPNLTRRDVPEPPSAGLTHHMLMPPSAGLTRHMLMVAFLSMAGEMFRREVAEAEKEVGRRATCLVTDALYEFAAEMAAEMGVAWLAFWTTGPAALSTHFHTDLIREKFGCQGGRELEELDFIPGMSKIRVQDIPPQVLDGNLDSVFTKKLHQMARALPKATSVFINSFEALDPAINSDLDSKLQKFLNIGPLSLLVPQMASADTHHCLPWLDARSESSVAYISFGTVTVLPAHELAAIAEALEATRFPFLWSLKDEARTQLPDGFLDRASGLGKIVPWAPQVEILAHRSVGVFITHCGWNSVLEGVVSGVPMIGRPFFGDQKVNARVIESVMGIGVVIEGGTFTKSGLAGCLEVVLAGEDGRRMRERAEELKKAAREAVMEGGSSPKNRKCCWS</sequence>
<protein>
    <recommendedName>
        <fullName evidence="5">Glycosyltransferase</fullName>
        <ecNumber evidence="5">2.4.1.-</ecNumber>
    </recommendedName>
</protein>
<dbReference type="EnsemblPlants" id="Kaladp1324s0035.1.v1.1">
    <property type="protein sequence ID" value="Kaladp1324s0035.1.v1.1"/>
    <property type="gene ID" value="Kaladp1324s0035.v1.1"/>
</dbReference>
<dbReference type="InterPro" id="IPR035595">
    <property type="entry name" value="UDP_glycos_trans_CS"/>
</dbReference>
<name>A0A7N1AA03_KALFE</name>
<proteinExistence type="inferred from homology"/>
<dbReference type="PANTHER" id="PTHR11926">
    <property type="entry name" value="GLUCOSYL/GLUCURONOSYL TRANSFERASES"/>
    <property type="match status" value="1"/>
</dbReference>
<evidence type="ECO:0000256" key="1">
    <source>
        <dbReference type="ARBA" id="ARBA00009995"/>
    </source>
</evidence>
<dbReference type="FunFam" id="3.40.50.2000:FF:000091">
    <property type="entry name" value="Glycosyltransferase"/>
    <property type="match status" value="1"/>
</dbReference>
<evidence type="ECO:0000313" key="6">
    <source>
        <dbReference type="EnsemblPlants" id="Kaladp1324s0035.1.v1.1"/>
    </source>
</evidence>
<dbReference type="Pfam" id="PF00201">
    <property type="entry name" value="UDPGT"/>
    <property type="match status" value="1"/>
</dbReference>
<evidence type="ECO:0000256" key="2">
    <source>
        <dbReference type="ARBA" id="ARBA00022676"/>
    </source>
</evidence>
<keyword evidence="2 4" id="KW-0328">Glycosyltransferase</keyword>
<evidence type="ECO:0000256" key="4">
    <source>
        <dbReference type="RuleBase" id="RU003718"/>
    </source>
</evidence>
<keyword evidence="7" id="KW-1185">Reference proteome</keyword>
<dbReference type="Gene3D" id="3.40.50.2000">
    <property type="entry name" value="Glycogen Phosphorylase B"/>
    <property type="match status" value="2"/>
</dbReference>
<organism evidence="6 7">
    <name type="scientific">Kalanchoe fedtschenkoi</name>
    <name type="common">Lavender scallops</name>
    <name type="synonym">South American air plant</name>
    <dbReference type="NCBI Taxonomy" id="63787"/>
    <lineage>
        <taxon>Eukaryota</taxon>
        <taxon>Viridiplantae</taxon>
        <taxon>Streptophyta</taxon>
        <taxon>Embryophyta</taxon>
        <taxon>Tracheophyta</taxon>
        <taxon>Spermatophyta</taxon>
        <taxon>Magnoliopsida</taxon>
        <taxon>eudicotyledons</taxon>
        <taxon>Gunneridae</taxon>
        <taxon>Pentapetalae</taxon>
        <taxon>Saxifragales</taxon>
        <taxon>Crassulaceae</taxon>
        <taxon>Kalanchoe</taxon>
    </lineage>
</organism>
<evidence type="ECO:0000313" key="7">
    <source>
        <dbReference type="Proteomes" id="UP000594263"/>
    </source>
</evidence>
<dbReference type="Gramene" id="Kaladp1324s0035.1.v1.1">
    <property type="protein sequence ID" value="Kaladp1324s0035.1.v1.1"/>
    <property type="gene ID" value="Kaladp1324s0035.v1.1"/>
</dbReference>
<dbReference type="GO" id="GO:0080043">
    <property type="term" value="F:quercetin 3-O-glucosyltransferase activity"/>
    <property type="evidence" value="ECO:0007669"/>
    <property type="project" value="TreeGrafter"/>
</dbReference>
<comment type="similarity">
    <text evidence="1 4">Belongs to the UDP-glycosyltransferase family.</text>
</comment>
<dbReference type="CDD" id="cd03784">
    <property type="entry name" value="GT1_Gtf-like"/>
    <property type="match status" value="1"/>
</dbReference>
<dbReference type="EC" id="2.4.1.-" evidence="5"/>
<accession>A0A7N1AA03</accession>